<comment type="similarity">
    <text evidence="2">Belongs to the TACC family.</text>
</comment>
<keyword evidence="4 6" id="KW-0175">Coiled coil</keyword>
<dbReference type="InterPro" id="IPR007707">
    <property type="entry name" value="TACC_C"/>
</dbReference>
<reference evidence="8 9" key="1">
    <citation type="journal article" date="2024" name="BMC Genomics">
        <title>De novo assembly and annotation of Popillia japonica's genome with initial clues to its potential as an invasive pest.</title>
        <authorList>
            <person name="Cucini C."/>
            <person name="Boschi S."/>
            <person name="Funari R."/>
            <person name="Cardaioli E."/>
            <person name="Iannotti N."/>
            <person name="Marturano G."/>
            <person name="Paoli F."/>
            <person name="Bruttini M."/>
            <person name="Carapelli A."/>
            <person name="Frati F."/>
            <person name="Nardi F."/>
        </authorList>
    </citation>
    <scope>NUCLEOTIDE SEQUENCE [LARGE SCALE GENOMIC DNA]</scope>
    <source>
        <strain evidence="8">DMR45628</strain>
    </source>
</reference>
<dbReference type="GO" id="GO:0005856">
    <property type="term" value="C:cytoskeleton"/>
    <property type="evidence" value="ECO:0007669"/>
    <property type="project" value="UniProtKB-SubCell"/>
</dbReference>
<evidence type="ECO:0000313" key="9">
    <source>
        <dbReference type="Proteomes" id="UP001458880"/>
    </source>
</evidence>
<evidence type="ECO:0000256" key="6">
    <source>
        <dbReference type="SAM" id="Coils"/>
    </source>
</evidence>
<feature type="coiled-coil region" evidence="6">
    <location>
        <begin position="35"/>
        <end position="79"/>
    </location>
</feature>
<keyword evidence="9" id="KW-1185">Reference proteome</keyword>
<evidence type="ECO:0000259" key="7">
    <source>
        <dbReference type="Pfam" id="PF05010"/>
    </source>
</evidence>
<protein>
    <submittedName>
        <fullName evidence="8">Transforming acidic coiled-coil-containing protein (TACC), C-terminal</fullName>
    </submittedName>
</protein>
<evidence type="ECO:0000256" key="2">
    <source>
        <dbReference type="ARBA" id="ARBA00009423"/>
    </source>
</evidence>
<name>A0AAW1MNF7_POPJA</name>
<evidence type="ECO:0000256" key="4">
    <source>
        <dbReference type="ARBA" id="ARBA00023054"/>
    </source>
</evidence>
<feature type="domain" description="Transforming acidic coiled-coil-containing protein C-terminal" evidence="7">
    <location>
        <begin position="38"/>
        <end position="212"/>
    </location>
</feature>
<sequence length="237" mass="27805">MDLLRKLQVFQQVKSPVIGENVLDLKEAQCFKESLVFKEENTEKYKQKILDLEQLVAKLREENAELQRANKESDESKTNLTGVIVSYENMLEKLVKEHHIVKGERDLVKTHLANLELAFHDLVEKYERAKTIITGFENNEKTFKTHVENYEQSIAKIEKKYNDFKSYAIDKLNEANQILKKNDREYLQEVAKLKAKIIQSQIKINELERQVSRMFIKNGETVKNESFIFEPLVNNIS</sequence>
<dbReference type="EMBL" id="JASPKY010000034">
    <property type="protein sequence ID" value="KAK9747138.1"/>
    <property type="molecule type" value="Genomic_DNA"/>
</dbReference>
<evidence type="ECO:0000256" key="5">
    <source>
        <dbReference type="ARBA" id="ARBA00023212"/>
    </source>
</evidence>
<keyword evidence="3" id="KW-0963">Cytoplasm</keyword>
<organism evidence="8 9">
    <name type="scientific">Popillia japonica</name>
    <name type="common">Japanese beetle</name>
    <dbReference type="NCBI Taxonomy" id="7064"/>
    <lineage>
        <taxon>Eukaryota</taxon>
        <taxon>Metazoa</taxon>
        <taxon>Ecdysozoa</taxon>
        <taxon>Arthropoda</taxon>
        <taxon>Hexapoda</taxon>
        <taxon>Insecta</taxon>
        <taxon>Pterygota</taxon>
        <taxon>Neoptera</taxon>
        <taxon>Endopterygota</taxon>
        <taxon>Coleoptera</taxon>
        <taxon>Polyphaga</taxon>
        <taxon>Scarabaeiformia</taxon>
        <taxon>Scarabaeidae</taxon>
        <taxon>Rutelinae</taxon>
        <taxon>Popillia</taxon>
    </lineage>
</organism>
<feature type="coiled-coil region" evidence="6">
    <location>
        <begin position="147"/>
        <end position="210"/>
    </location>
</feature>
<evidence type="ECO:0000313" key="8">
    <source>
        <dbReference type="EMBL" id="KAK9747138.1"/>
    </source>
</evidence>
<dbReference type="Proteomes" id="UP001458880">
    <property type="component" value="Unassembled WGS sequence"/>
</dbReference>
<gene>
    <name evidence="8" type="ORF">QE152_g5560</name>
</gene>
<keyword evidence="5" id="KW-0206">Cytoskeleton</keyword>
<dbReference type="Pfam" id="PF05010">
    <property type="entry name" value="TACC_C"/>
    <property type="match status" value="1"/>
</dbReference>
<accession>A0AAW1MNF7</accession>
<comment type="subcellular location">
    <subcellularLocation>
        <location evidence="1">Cytoplasm</location>
        <location evidence="1">Cytoskeleton</location>
    </subcellularLocation>
</comment>
<proteinExistence type="inferred from homology"/>
<comment type="caution">
    <text evidence="8">The sequence shown here is derived from an EMBL/GenBank/DDBJ whole genome shotgun (WGS) entry which is preliminary data.</text>
</comment>
<evidence type="ECO:0000256" key="3">
    <source>
        <dbReference type="ARBA" id="ARBA00022490"/>
    </source>
</evidence>
<dbReference type="AlphaFoldDB" id="A0AAW1MNF7"/>
<evidence type="ECO:0000256" key="1">
    <source>
        <dbReference type="ARBA" id="ARBA00004245"/>
    </source>
</evidence>